<evidence type="ECO:0000313" key="3">
    <source>
        <dbReference type="Proteomes" id="UP001596023"/>
    </source>
</evidence>
<evidence type="ECO:0000313" key="2">
    <source>
        <dbReference type="EMBL" id="MFC4673263.1"/>
    </source>
</evidence>
<dbReference type="Proteomes" id="UP001596023">
    <property type="component" value="Unassembled WGS sequence"/>
</dbReference>
<dbReference type="EMBL" id="JBHSGN010000050">
    <property type="protein sequence ID" value="MFC4673263.1"/>
    <property type="molecule type" value="Genomic_DNA"/>
</dbReference>
<feature type="transmembrane region" description="Helical" evidence="1">
    <location>
        <begin position="97"/>
        <end position="116"/>
    </location>
</feature>
<protein>
    <recommendedName>
        <fullName evidence="4">DUF2127 domain-containing protein</fullName>
    </recommendedName>
</protein>
<gene>
    <name evidence="2" type="ORF">ACFO6W_06135</name>
</gene>
<comment type="caution">
    <text evidence="2">The sequence shown here is derived from an EMBL/GenBank/DDBJ whole genome shotgun (WGS) entry which is preliminary data.</text>
</comment>
<evidence type="ECO:0008006" key="4">
    <source>
        <dbReference type="Google" id="ProtNLM"/>
    </source>
</evidence>
<reference evidence="3" key="1">
    <citation type="journal article" date="2019" name="Int. J. Syst. Evol. Microbiol.">
        <title>The Global Catalogue of Microorganisms (GCM) 10K type strain sequencing project: providing services to taxonomists for standard genome sequencing and annotation.</title>
        <authorList>
            <consortium name="The Broad Institute Genomics Platform"/>
            <consortium name="The Broad Institute Genome Sequencing Center for Infectious Disease"/>
            <person name="Wu L."/>
            <person name="Ma J."/>
        </authorList>
    </citation>
    <scope>NUCLEOTIDE SEQUENCE [LARGE SCALE GENOMIC DNA]</scope>
    <source>
        <strain evidence="3">CCUG 66188</strain>
    </source>
</reference>
<evidence type="ECO:0000256" key="1">
    <source>
        <dbReference type="SAM" id="Phobius"/>
    </source>
</evidence>
<feature type="transmembrane region" description="Helical" evidence="1">
    <location>
        <begin position="122"/>
        <end position="143"/>
    </location>
</feature>
<proteinExistence type="predicted"/>
<keyword evidence="1" id="KW-0812">Transmembrane</keyword>
<feature type="transmembrane region" description="Helical" evidence="1">
    <location>
        <begin position="63"/>
        <end position="85"/>
    </location>
</feature>
<accession>A0ABV9KT93</accession>
<sequence length="158" mass="18114">MEKEQFRTLNQFKALLRFSGSFNIIAAGLFIFPVLFEHYLQFWNTLNSLCGFENALITIPTDPFHALFINTAGIDLVLIGAIILYVSKDPLRNKGIIIMNAIGRTLFTIFTIYYHITADLLFLFVIIGIIDLCISLGFIYFLWKINKNTAKQQNIIQI</sequence>
<name>A0ABV9KT93_9BACT</name>
<feature type="transmembrane region" description="Helical" evidence="1">
    <location>
        <begin position="21"/>
        <end position="43"/>
    </location>
</feature>
<keyword evidence="1" id="KW-0472">Membrane</keyword>
<keyword evidence="3" id="KW-1185">Reference proteome</keyword>
<keyword evidence="1" id="KW-1133">Transmembrane helix</keyword>
<dbReference type="RefSeq" id="WP_379994502.1">
    <property type="nucleotide sequence ID" value="NZ_JBHSGN010000050.1"/>
</dbReference>
<organism evidence="2 3">
    <name type="scientific">Dysgonomonas termitidis</name>
    <dbReference type="NCBI Taxonomy" id="1516126"/>
    <lineage>
        <taxon>Bacteria</taxon>
        <taxon>Pseudomonadati</taxon>
        <taxon>Bacteroidota</taxon>
        <taxon>Bacteroidia</taxon>
        <taxon>Bacteroidales</taxon>
        <taxon>Dysgonomonadaceae</taxon>
        <taxon>Dysgonomonas</taxon>
    </lineage>
</organism>